<accession>A0A645HFR7</accession>
<evidence type="ECO:0000313" key="1">
    <source>
        <dbReference type="EMBL" id="MPN37877.1"/>
    </source>
</evidence>
<organism evidence="1">
    <name type="scientific">bioreactor metagenome</name>
    <dbReference type="NCBI Taxonomy" id="1076179"/>
    <lineage>
        <taxon>unclassified sequences</taxon>
        <taxon>metagenomes</taxon>
        <taxon>ecological metagenomes</taxon>
    </lineage>
</organism>
<dbReference type="EMBL" id="VSSQ01092776">
    <property type="protein sequence ID" value="MPN37877.1"/>
    <property type="molecule type" value="Genomic_DNA"/>
</dbReference>
<gene>
    <name evidence="1" type="ORF">SDC9_185398</name>
</gene>
<comment type="caution">
    <text evidence="1">The sequence shown here is derived from an EMBL/GenBank/DDBJ whole genome shotgun (WGS) entry which is preliminary data.</text>
</comment>
<name>A0A645HFR7_9ZZZZ</name>
<proteinExistence type="predicted"/>
<sequence length="119" mass="14143">MIATLQEYLLTLTQKDITDKKKAFAFIKKEFEKIVYDMEKNVQATKERMENVFVFVEDTFGKEQEMLLVVTELTANYYSAKFIGKYGADKYFENNKELLFYERQQDIMKELSLLDGMML</sequence>
<reference evidence="1" key="1">
    <citation type="submission" date="2019-08" db="EMBL/GenBank/DDBJ databases">
        <authorList>
            <person name="Kucharzyk K."/>
            <person name="Murdoch R.W."/>
            <person name="Higgins S."/>
            <person name="Loffler F."/>
        </authorList>
    </citation>
    <scope>NUCLEOTIDE SEQUENCE</scope>
</reference>
<protein>
    <submittedName>
        <fullName evidence="1">Uncharacterized protein</fullName>
    </submittedName>
</protein>
<dbReference type="AlphaFoldDB" id="A0A645HFR7"/>